<dbReference type="PROSITE" id="PS50263">
    <property type="entry name" value="CN_HYDROLASE"/>
    <property type="match status" value="1"/>
</dbReference>
<feature type="domain" description="CN hydrolase" evidence="1">
    <location>
        <begin position="1"/>
        <end position="264"/>
    </location>
</feature>
<dbReference type="Proteomes" id="UP001500021">
    <property type="component" value="Unassembled WGS sequence"/>
</dbReference>
<protein>
    <recommendedName>
        <fullName evidence="1">CN hydrolase domain-containing protein</fullName>
    </recommendedName>
</protein>
<evidence type="ECO:0000313" key="3">
    <source>
        <dbReference type="Proteomes" id="UP001500021"/>
    </source>
</evidence>
<dbReference type="CDD" id="cd07197">
    <property type="entry name" value="nitrilase"/>
    <property type="match status" value="1"/>
</dbReference>
<reference evidence="2 3" key="1">
    <citation type="journal article" date="2019" name="Int. J. Syst. Evol. Microbiol.">
        <title>The Global Catalogue of Microorganisms (GCM) 10K type strain sequencing project: providing services to taxonomists for standard genome sequencing and annotation.</title>
        <authorList>
            <consortium name="The Broad Institute Genomics Platform"/>
            <consortium name="The Broad Institute Genome Sequencing Center for Infectious Disease"/>
            <person name="Wu L."/>
            <person name="Ma J."/>
        </authorList>
    </citation>
    <scope>NUCLEOTIDE SEQUENCE [LARGE SCALE GENOMIC DNA]</scope>
    <source>
        <strain evidence="2 3">JCM 15608</strain>
    </source>
</reference>
<accession>A0ABN1LAI2</accession>
<evidence type="ECO:0000259" key="1">
    <source>
        <dbReference type="PROSITE" id="PS50263"/>
    </source>
</evidence>
<gene>
    <name evidence="2" type="ORF">GCM10009111_27350</name>
</gene>
<dbReference type="PANTHER" id="PTHR23088">
    <property type="entry name" value="NITRILASE-RELATED"/>
    <property type="match status" value="1"/>
</dbReference>
<dbReference type="SUPFAM" id="SSF56317">
    <property type="entry name" value="Carbon-nitrogen hydrolase"/>
    <property type="match status" value="2"/>
</dbReference>
<dbReference type="Pfam" id="PF00795">
    <property type="entry name" value="CN_hydrolase"/>
    <property type="match status" value="1"/>
</dbReference>
<name>A0ABN1LAI2_9GAMM</name>
<organism evidence="2 3">
    <name type="scientific">Colwellia asteriadis</name>
    <dbReference type="NCBI Taxonomy" id="517723"/>
    <lineage>
        <taxon>Bacteria</taxon>
        <taxon>Pseudomonadati</taxon>
        <taxon>Pseudomonadota</taxon>
        <taxon>Gammaproteobacteria</taxon>
        <taxon>Alteromonadales</taxon>
        <taxon>Colwelliaceae</taxon>
        <taxon>Colwellia</taxon>
    </lineage>
</organism>
<dbReference type="PANTHER" id="PTHR23088:SF27">
    <property type="entry name" value="DEAMINATED GLUTATHIONE AMIDASE"/>
    <property type="match status" value="1"/>
</dbReference>
<dbReference type="Gene3D" id="3.60.110.10">
    <property type="entry name" value="Carbon-nitrogen hydrolase"/>
    <property type="match status" value="2"/>
</dbReference>
<comment type="caution">
    <text evidence="2">The sequence shown here is derived from an EMBL/GenBank/DDBJ whole genome shotgun (WGS) entry which is preliminary data.</text>
</comment>
<dbReference type="InterPro" id="IPR003010">
    <property type="entry name" value="C-N_Hydrolase"/>
</dbReference>
<evidence type="ECO:0000313" key="2">
    <source>
        <dbReference type="EMBL" id="GAA0821014.1"/>
    </source>
</evidence>
<sequence length="593" mass="64986">MRVAVCQFASTDSVENNLSTSIRMINEAAAGKADVIVLPEYCNAPCWYQDHNQAWQSALSLEGSFLQTIAEQAKQHHCYITLGVTLRRDDIREHQNGDVKSNISVSSCLFAPSGALIAHNDKQTLIGCEHDFFVCTSAKSTITDTELGNIGLLVGNDSLGFEQARAMTLAGAQLLCHSTSTFAVDQSSLHSPARASENKVFIASANKVGMLIEPAHRDAFLAQYTLPESYLVAVGQSQILSPTGAVLAQMSANEEGVIWADINLADANIKKRPDGSDILKQRRPELYQTLLGSNNNSKNTHAERVAPNTVNTAIFATYTNHEQALEDVCFYIENNLSDIIQLPELFFLADKSVCENSEQRSALESFSKTVERQISQVLRPFQYVCTSLVIDGKHQAVLISEQGIIAMQQQLHFCQRYQWTELGNHLNIIEVPLEQGCITIAMLTADDANIAEIVKIAAIKGIHVLLVPFDVQEASEVQYQLLARAAENRICLLGATREKSLTNNATAASLIFEANRAQKQGNHKQVKAHKSTGFIANLSADFTLFTQWQGRKPSGSINQPIVKPQFGKITKALVQPNTSTNKLLAVNCSVLTV</sequence>
<dbReference type="InterPro" id="IPR036526">
    <property type="entry name" value="C-N_Hydrolase_sf"/>
</dbReference>
<dbReference type="EMBL" id="BAAAFA010000009">
    <property type="protein sequence ID" value="GAA0821014.1"/>
    <property type="molecule type" value="Genomic_DNA"/>
</dbReference>
<keyword evidence="3" id="KW-1185">Reference proteome</keyword>
<proteinExistence type="predicted"/>
<dbReference type="RefSeq" id="WP_343818154.1">
    <property type="nucleotide sequence ID" value="NZ_BAAAFA010000009.1"/>
</dbReference>